<keyword evidence="4" id="KW-0472">Membrane</keyword>
<name>A0A078AR09_STYLE</name>
<dbReference type="Gene3D" id="3.40.50.300">
    <property type="entry name" value="P-loop containing nucleotide triphosphate hydrolases"/>
    <property type="match status" value="1"/>
</dbReference>
<dbReference type="CDD" id="cd01866">
    <property type="entry name" value="Rab2"/>
    <property type="match status" value="1"/>
</dbReference>
<evidence type="ECO:0000256" key="7">
    <source>
        <dbReference type="ARBA" id="ARBA00037868"/>
    </source>
</evidence>
<gene>
    <name evidence="8" type="primary">Contig10345.g11036</name>
    <name evidence="8" type="ORF">STYLEM_13725</name>
</gene>
<keyword evidence="9" id="KW-1185">Reference proteome</keyword>
<dbReference type="PRINTS" id="PR00449">
    <property type="entry name" value="RASTRNSFRMNG"/>
</dbReference>
<reference evidence="8 9" key="1">
    <citation type="submission" date="2014-06" db="EMBL/GenBank/DDBJ databases">
        <authorList>
            <person name="Swart Estienne"/>
        </authorList>
    </citation>
    <scope>NUCLEOTIDE SEQUENCE [LARGE SCALE GENOMIC DNA]</scope>
    <source>
        <strain evidence="8 9">130c</strain>
    </source>
</reference>
<dbReference type="OMA" id="TNATHAC"/>
<dbReference type="SMART" id="SM00175">
    <property type="entry name" value="RAB"/>
    <property type="match status" value="1"/>
</dbReference>
<dbReference type="GO" id="GO:0003924">
    <property type="term" value="F:GTPase activity"/>
    <property type="evidence" value="ECO:0007669"/>
    <property type="project" value="InterPro"/>
</dbReference>
<dbReference type="PANTHER" id="PTHR47979">
    <property type="entry name" value="DRAB11-RELATED"/>
    <property type="match status" value="1"/>
</dbReference>
<dbReference type="GO" id="GO:0005525">
    <property type="term" value="F:GTP binding"/>
    <property type="evidence" value="ECO:0007669"/>
    <property type="project" value="UniProtKB-KW"/>
</dbReference>
<dbReference type="InterPro" id="IPR027417">
    <property type="entry name" value="P-loop_NTPase"/>
</dbReference>
<comment type="similarity">
    <text evidence="1">Belongs to the small GTPase superfamily. Rab family.</text>
</comment>
<proteinExistence type="inferred from homology"/>
<dbReference type="Pfam" id="PF00071">
    <property type="entry name" value="Ras"/>
    <property type="match status" value="1"/>
</dbReference>
<keyword evidence="6" id="KW-0636">Prenylation</keyword>
<dbReference type="InParanoid" id="A0A078AR09"/>
<evidence type="ECO:0000256" key="1">
    <source>
        <dbReference type="ARBA" id="ARBA00006270"/>
    </source>
</evidence>
<keyword evidence="5" id="KW-0449">Lipoprotein</keyword>
<organism evidence="8 9">
    <name type="scientific">Stylonychia lemnae</name>
    <name type="common">Ciliate</name>
    <dbReference type="NCBI Taxonomy" id="5949"/>
    <lineage>
        <taxon>Eukaryota</taxon>
        <taxon>Sar</taxon>
        <taxon>Alveolata</taxon>
        <taxon>Ciliophora</taxon>
        <taxon>Intramacronucleata</taxon>
        <taxon>Spirotrichea</taxon>
        <taxon>Stichotrichia</taxon>
        <taxon>Sporadotrichida</taxon>
        <taxon>Oxytrichidae</taxon>
        <taxon>Stylonychinae</taxon>
        <taxon>Stylonychia</taxon>
    </lineage>
</organism>
<dbReference type="InterPro" id="IPR001806">
    <property type="entry name" value="Small_GTPase"/>
</dbReference>
<dbReference type="EMBL" id="CCKQ01013039">
    <property type="protein sequence ID" value="CDW84659.1"/>
    <property type="molecule type" value="Genomic_DNA"/>
</dbReference>
<dbReference type="SUPFAM" id="SSF52540">
    <property type="entry name" value="P-loop containing nucleoside triphosphate hydrolases"/>
    <property type="match status" value="1"/>
</dbReference>
<dbReference type="PROSITE" id="PS51420">
    <property type="entry name" value="RHO"/>
    <property type="match status" value="1"/>
</dbReference>
<evidence type="ECO:0000256" key="4">
    <source>
        <dbReference type="ARBA" id="ARBA00023136"/>
    </source>
</evidence>
<dbReference type="InterPro" id="IPR050209">
    <property type="entry name" value="Rab_GTPases_membrane_traffic"/>
</dbReference>
<evidence type="ECO:0000256" key="2">
    <source>
        <dbReference type="ARBA" id="ARBA00022741"/>
    </source>
</evidence>
<dbReference type="FunFam" id="3.40.50.300:FF:000263">
    <property type="entry name" value="Ras-related protein RABB1c"/>
    <property type="match status" value="1"/>
</dbReference>
<protein>
    <submittedName>
        <fullName evidence="8">Rab2-family small gtpase</fullName>
    </submittedName>
</protein>
<dbReference type="InterPro" id="IPR005225">
    <property type="entry name" value="Small_GTP-bd"/>
</dbReference>
<sequence length="221" mass="25172">MSYAYLFKYIIIGDTGVGKSCLLLQFTDKRFRQQHDLTIGVEFGARTVQIHNKNIKLQIWDTAGQESFKSITRSYYRGAAGALLVYDITRRDTFNHLTRWLEEVRQNGNPDMTIMLIGNKCDLDARRQVSFEEGDRFAKENGLIFTETSAKTAFNVEEAFLQTSQMIYENIDKGMYDLSSEKSGIRVGNESYQVMSGENYNATNKKLDKNTNSNPKSSGCC</sequence>
<dbReference type="OrthoDB" id="9989112at2759"/>
<dbReference type="SMART" id="SM00176">
    <property type="entry name" value="RAN"/>
    <property type="match status" value="1"/>
</dbReference>
<keyword evidence="2" id="KW-0547">Nucleotide-binding</keyword>
<dbReference type="AlphaFoldDB" id="A0A078AR09"/>
<dbReference type="SMART" id="SM00174">
    <property type="entry name" value="RHO"/>
    <property type="match status" value="1"/>
</dbReference>
<dbReference type="FunCoup" id="A0A078AR09">
    <property type="interactions" value="356"/>
</dbReference>
<evidence type="ECO:0000256" key="6">
    <source>
        <dbReference type="ARBA" id="ARBA00023289"/>
    </source>
</evidence>
<dbReference type="NCBIfam" id="TIGR00231">
    <property type="entry name" value="small_GTP"/>
    <property type="match status" value="1"/>
</dbReference>
<dbReference type="GO" id="GO:0012505">
    <property type="term" value="C:endomembrane system"/>
    <property type="evidence" value="ECO:0007669"/>
    <property type="project" value="UniProtKB-SubCell"/>
</dbReference>
<comment type="subcellular location">
    <subcellularLocation>
        <location evidence="7">Endomembrane system</location>
        <topology evidence="7">Lipid-anchor</topology>
    </subcellularLocation>
</comment>
<accession>A0A078AR09</accession>
<evidence type="ECO:0000256" key="3">
    <source>
        <dbReference type="ARBA" id="ARBA00023134"/>
    </source>
</evidence>
<dbReference type="PROSITE" id="PS51421">
    <property type="entry name" value="RAS"/>
    <property type="match status" value="1"/>
</dbReference>
<evidence type="ECO:0000256" key="5">
    <source>
        <dbReference type="ARBA" id="ARBA00023288"/>
    </source>
</evidence>
<keyword evidence="3" id="KW-0342">GTP-binding</keyword>
<evidence type="ECO:0000313" key="9">
    <source>
        <dbReference type="Proteomes" id="UP000039865"/>
    </source>
</evidence>
<dbReference type="SMART" id="SM00173">
    <property type="entry name" value="RAS"/>
    <property type="match status" value="1"/>
</dbReference>
<dbReference type="Proteomes" id="UP000039865">
    <property type="component" value="Unassembled WGS sequence"/>
</dbReference>
<dbReference type="PROSITE" id="PS51419">
    <property type="entry name" value="RAB"/>
    <property type="match status" value="1"/>
</dbReference>
<evidence type="ECO:0000313" key="8">
    <source>
        <dbReference type="EMBL" id="CDW84659.1"/>
    </source>
</evidence>